<gene>
    <name evidence="3" type="ORF">CFBP5473_05605</name>
    <name evidence="4" type="ORF">J5285_14080</name>
</gene>
<dbReference type="KEGG" id="alf:CFBP5473_05605"/>
<evidence type="ECO:0000313" key="5">
    <source>
        <dbReference type="Proteomes" id="UP000298545"/>
    </source>
</evidence>
<keyword evidence="3" id="KW-0378">Hydrolase</keyword>
<dbReference type="SMART" id="SM00849">
    <property type="entry name" value="Lactamase_B"/>
    <property type="match status" value="1"/>
</dbReference>
<evidence type="ECO:0000259" key="2">
    <source>
        <dbReference type="SMART" id="SM00849"/>
    </source>
</evidence>
<dbReference type="EMBL" id="CP039691">
    <property type="protein sequence ID" value="QCI97443.1"/>
    <property type="molecule type" value="Genomic_DNA"/>
</dbReference>
<comment type="similarity">
    <text evidence="1">Belongs to the metallo-beta-lactamase superfamily. Class-B beta-lactamase family.</text>
</comment>
<reference evidence="4 6" key="2">
    <citation type="submission" date="2021-03" db="EMBL/GenBank/DDBJ databases">
        <title>Rapid diversification of plasmids in a genus of pathogenic and nitrogen fixing bacteria.</title>
        <authorList>
            <person name="Weisberg A.J."/>
            <person name="Miller M."/>
            <person name="Ream W."/>
            <person name="Grunwald N.J."/>
            <person name="Chang J.H."/>
        </authorList>
    </citation>
    <scope>NUCLEOTIDE SEQUENCE [LARGE SCALE GENOMIC DNA]</scope>
    <source>
        <strain evidence="4 6">AF3.44</strain>
    </source>
</reference>
<feature type="domain" description="Metallo-beta-lactamase" evidence="2">
    <location>
        <begin position="45"/>
        <end position="218"/>
    </location>
</feature>
<dbReference type="GO" id="GO:0017001">
    <property type="term" value="P:antibiotic catabolic process"/>
    <property type="evidence" value="ECO:0007669"/>
    <property type="project" value="UniProtKB-ARBA"/>
</dbReference>
<evidence type="ECO:0000256" key="1">
    <source>
        <dbReference type="ARBA" id="ARBA00005250"/>
    </source>
</evidence>
<dbReference type="InterPro" id="IPR050855">
    <property type="entry name" value="NDM-1-like"/>
</dbReference>
<protein>
    <submittedName>
        <fullName evidence="3">MBL fold metallo-hydrolase</fullName>
    </submittedName>
</protein>
<dbReference type="EMBL" id="CP072167">
    <property type="protein sequence ID" value="QYA07121.1"/>
    <property type="molecule type" value="Genomic_DNA"/>
</dbReference>
<dbReference type="PANTHER" id="PTHR42951">
    <property type="entry name" value="METALLO-BETA-LACTAMASE DOMAIN-CONTAINING"/>
    <property type="match status" value="1"/>
</dbReference>
<dbReference type="Gene3D" id="3.60.15.10">
    <property type="entry name" value="Ribonuclease Z/Hydroxyacylglutathione hydrolase-like"/>
    <property type="match status" value="1"/>
</dbReference>
<dbReference type="RefSeq" id="WP_051441200.1">
    <property type="nucleotide sequence ID" value="NZ_CP039691.1"/>
</dbReference>
<dbReference type="STRING" id="1367849.GCA_000518585_01570"/>
<dbReference type="SUPFAM" id="SSF56281">
    <property type="entry name" value="Metallo-hydrolase/oxidoreductase"/>
    <property type="match status" value="1"/>
</dbReference>
<dbReference type="Pfam" id="PF00753">
    <property type="entry name" value="Lactamase_B"/>
    <property type="match status" value="1"/>
</dbReference>
<dbReference type="PANTHER" id="PTHR42951:SF4">
    <property type="entry name" value="ACYL-COENZYME A THIOESTERASE MBLAC2"/>
    <property type="match status" value="1"/>
</dbReference>
<proteinExistence type="inferred from homology"/>
<reference evidence="3 5" key="1">
    <citation type="submission" date="2019-04" db="EMBL/GenBank/DDBJ databases">
        <title>Complete genome sequence of Agrobacterium larrymoorei CFBP5473.</title>
        <authorList>
            <person name="Haryono M."/>
            <person name="Chou L."/>
            <person name="Lin Y.-C."/>
            <person name="Lai E.-M."/>
            <person name="Kuo C.-H."/>
        </authorList>
    </citation>
    <scope>NUCLEOTIDE SEQUENCE [LARGE SCALE GENOMIC DNA]</scope>
    <source>
        <strain evidence="3 5">CFBP5473</strain>
    </source>
</reference>
<keyword evidence="6" id="KW-1185">Reference proteome</keyword>
<organism evidence="3 5">
    <name type="scientific">Agrobacterium larrymoorei</name>
    <dbReference type="NCBI Taxonomy" id="160699"/>
    <lineage>
        <taxon>Bacteria</taxon>
        <taxon>Pseudomonadati</taxon>
        <taxon>Pseudomonadota</taxon>
        <taxon>Alphaproteobacteria</taxon>
        <taxon>Hyphomicrobiales</taxon>
        <taxon>Rhizobiaceae</taxon>
        <taxon>Rhizobium/Agrobacterium group</taxon>
        <taxon>Agrobacterium</taxon>
    </lineage>
</organism>
<sequence>MDISTETLRILNPYDGIYAYYDGRMDRRLYSEKPNWLDDGAYTLGTASYAIVSEGHALVYDTHMSLNHARAIRRHLESLGTRTITVVLSHWHTDHIAGNEIFADCEIIALSLTARTMVEKRAELEGRDPPISPVIMPTRTFDRYLSIKVGTRTVELHRFDIHSADGNVLWLPEEKILFAGDTLEDTVTYVSEPEHIPTHIEELKRLRAWKIEKILPNHGAEHLIASGGYEVSLIDANRVYLERLMTAEGLVRAGAVSLKEFVVGELEDGSILYHPDYEVVHRQNVEAVERVRRT</sequence>
<dbReference type="InterPro" id="IPR001279">
    <property type="entry name" value="Metallo-B-lactamas"/>
</dbReference>
<dbReference type="OrthoDB" id="420651at2"/>
<dbReference type="GO" id="GO:0016787">
    <property type="term" value="F:hydrolase activity"/>
    <property type="evidence" value="ECO:0007669"/>
    <property type="project" value="UniProtKB-KW"/>
</dbReference>
<dbReference type="AlphaFoldDB" id="A0A4D7DJ19"/>
<dbReference type="InterPro" id="IPR036866">
    <property type="entry name" value="RibonucZ/Hydroxyglut_hydro"/>
</dbReference>
<dbReference type="Proteomes" id="UP000826513">
    <property type="component" value="Chromosome 1"/>
</dbReference>
<name>A0A4D7DJ19_9HYPH</name>
<accession>A0A4D7DJ19</accession>
<dbReference type="Proteomes" id="UP000298545">
    <property type="component" value="Chromosome circular"/>
</dbReference>
<evidence type="ECO:0000313" key="4">
    <source>
        <dbReference type="EMBL" id="QYA07121.1"/>
    </source>
</evidence>
<evidence type="ECO:0000313" key="6">
    <source>
        <dbReference type="Proteomes" id="UP000826513"/>
    </source>
</evidence>
<evidence type="ECO:0000313" key="3">
    <source>
        <dbReference type="EMBL" id="QCI97443.1"/>
    </source>
</evidence>